<sequence length="915" mass="100926">MTDTTLEFNYDISCPFAYIASTRVKALAERTNARLIYRPVLLGAIYRATAAPQGAAGSASDVFNPTKKAVTAQSMQRTIKRYKIKYNPPPQHPRKSVNALRLLYCVSDQEDRRVLTERLFSAYWVENRDITDTGVLLQIVKESGIASGKTLDAASFANADARKELEVATAEAIERGAFGVPGFYIPHAKWIDVNGEARIGRFFWGQDRMHFVEATLLSLQNNSSWSDVPGLATFMPRCIPYSQKTLSRKVKLEFWYDFSSPWAFLGYTQLARLQRTFGPNLEIIMKPFLLGILFREIGAPNMPMLAISPAKAMWSRQDHADWTAYWNAVNISQNSADKPIDFHWADIFPIRTPTVLRVAIVQPDTVPLLYSACWEKNANIADDSVLVSVLDKAGYNGASLLAKANEPAIKTELRANTAAAKVAGICGVPTYRILRQNGTDFSEPYGGLVWGQDETNVVEDLIAGWDVENETSPEIDDGDADVITEAVALQLVLDVLPNISVDHALALILSRTTEQTRTETLIGEIINELLDGESPPKEEIAAEHLPEIRITEPNQVVNTGSPSGEVIAPARLSVTPTRKLTEQNVEENPSPSYNPWKSINGSPASQAAAPSTPAPASPPLPSLEALADHLAVMVTTPSFDPWRESPSINSNRSSTPSTRGSLLDPRRATPWASSQPRLFRADLTRTRPPQPQFNRSTPSSRPLSPRVEAPRANITVDSDPFVDAPLQSAAARSSAENDRGTRSTGTQTNLPKTPEQLRKTPQAINGDDVNDTFELRKRRERSNVRDESPCAQVSTRRSRTHADIESYYDYIVPDDNTSNDDISSGTDGRTASSRFPTRSRESMRESRIPSASGRRGVVPTTPDRRPVRFESPDVSPVRMSAGSADLGTPPVRRRPPVLSPEEEGYVSDEYSACER</sequence>
<dbReference type="OrthoDB" id="4664297at2759"/>
<proteinExistence type="predicted"/>
<evidence type="ECO:0000256" key="1">
    <source>
        <dbReference type="SAM" id="MobiDB-lite"/>
    </source>
</evidence>
<feature type="compositionally biased region" description="Polar residues" evidence="1">
    <location>
        <begin position="742"/>
        <end position="751"/>
    </location>
</feature>
<comment type="caution">
    <text evidence="3">The sequence shown here is derived from an EMBL/GenBank/DDBJ whole genome shotgun (WGS) entry which is preliminary data.</text>
</comment>
<dbReference type="InterPro" id="IPR001853">
    <property type="entry name" value="DSBA-like_thioredoxin_dom"/>
</dbReference>
<dbReference type="Proteomes" id="UP000651452">
    <property type="component" value="Unassembled WGS sequence"/>
</dbReference>
<feature type="compositionally biased region" description="Polar residues" evidence="1">
    <location>
        <begin position="575"/>
        <end position="601"/>
    </location>
</feature>
<evidence type="ECO:0000259" key="2">
    <source>
        <dbReference type="Pfam" id="PF01323"/>
    </source>
</evidence>
<feature type="region of interest" description="Disordered" evidence="1">
    <location>
        <begin position="812"/>
        <end position="915"/>
    </location>
</feature>
<dbReference type="AlphaFoldDB" id="A0A8H7JD62"/>
<feature type="compositionally biased region" description="Pro residues" evidence="1">
    <location>
        <begin position="612"/>
        <end position="621"/>
    </location>
</feature>
<dbReference type="GO" id="GO:0004602">
    <property type="term" value="F:glutathione peroxidase activity"/>
    <property type="evidence" value="ECO:0007669"/>
    <property type="project" value="TreeGrafter"/>
</dbReference>
<feature type="compositionally biased region" description="Polar residues" evidence="1">
    <location>
        <begin position="815"/>
        <end position="836"/>
    </location>
</feature>
<dbReference type="InterPro" id="IPR036249">
    <property type="entry name" value="Thioredoxin-like_sf"/>
</dbReference>
<dbReference type="GO" id="GO:0005739">
    <property type="term" value="C:mitochondrion"/>
    <property type="evidence" value="ECO:0007669"/>
    <property type="project" value="TreeGrafter"/>
</dbReference>
<feature type="compositionally biased region" description="Basic and acidic residues" evidence="1">
    <location>
        <begin position="773"/>
        <end position="788"/>
    </location>
</feature>
<gene>
    <name evidence="3" type="ORF">EKO04_001164</name>
</gene>
<dbReference type="GO" id="GO:0004364">
    <property type="term" value="F:glutathione transferase activity"/>
    <property type="evidence" value="ECO:0007669"/>
    <property type="project" value="TreeGrafter"/>
</dbReference>
<reference evidence="3" key="1">
    <citation type="submission" date="2018-12" db="EMBL/GenBank/DDBJ databases">
        <authorList>
            <person name="Syme R.A."/>
            <person name="Farfan-Caceres L."/>
            <person name="Lichtenzveig J."/>
        </authorList>
    </citation>
    <scope>NUCLEOTIDE SEQUENCE</scope>
    <source>
        <strain evidence="3">Al4</strain>
    </source>
</reference>
<feature type="domain" description="DSBA-like thioredoxin" evidence="2">
    <location>
        <begin position="252"/>
        <end position="462"/>
    </location>
</feature>
<evidence type="ECO:0000313" key="4">
    <source>
        <dbReference type="Proteomes" id="UP000651452"/>
    </source>
</evidence>
<feature type="domain" description="DSBA-like thioredoxin" evidence="2">
    <location>
        <begin position="5"/>
        <end position="215"/>
    </location>
</feature>
<dbReference type="GO" id="GO:0005777">
    <property type="term" value="C:peroxisome"/>
    <property type="evidence" value="ECO:0007669"/>
    <property type="project" value="TreeGrafter"/>
</dbReference>
<dbReference type="PANTHER" id="PTHR42943:SF2">
    <property type="entry name" value="GLUTATHIONE S-TRANSFERASE KAPPA 1"/>
    <property type="match status" value="1"/>
</dbReference>
<organism evidence="3 4">
    <name type="scientific">Ascochyta lentis</name>
    <dbReference type="NCBI Taxonomy" id="205686"/>
    <lineage>
        <taxon>Eukaryota</taxon>
        <taxon>Fungi</taxon>
        <taxon>Dikarya</taxon>
        <taxon>Ascomycota</taxon>
        <taxon>Pezizomycotina</taxon>
        <taxon>Dothideomycetes</taxon>
        <taxon>Pleosporomycetidae</taxon>
        <taxon>Pleosporales</taxon>
        <taxon>Pleosporineae</taxon>
        <taxon>Didymellaceae</taxon>
        <taxon>Ascochyta</taxon>
    </lineage>
</organism>
<feature type="compositionally biased region" description="Low complexity" evidence="1">
    <location>
        <begin position="695"/>
        <end position="706"/>
    </location>
</feature>
<accession>A0A8H7JD62</accession>
<evidence type="ECO:0000313" key="3">
    <source>
        <dbReference type="EMBL" id="KAF9700903.1"/>
    </source>
</evidence>
<feature type="compositionally biased region" description="Basic and acidic residues" evidence="1">
    <location>
        <begin position="862"/>
        <end position="871"/>
    </location>
</feature>
<dbReference type="Pfam" id="PF01323">
    <property type="entry name" value="DSBA"/>
    <property type="match status" value="2"/>
</dbReference>
<feature type="region of interest" description="Disordered" evidence="1">
    <location>
        <begin position="575"/>
        <end position="622"/>
    </location>
</feature>
<feature type="compositionally biased region" description="Low complexity" evidence="1">
    <location>
        <begin position="602"/>
        <end position="611"/>
    </location>
</feature>
<dbReference type="PANTHER" id="PTHR42943">
    <property type="entry name" value="GLUTATHIONE S-TRANSFERASE KAPPA"/>
    <property type="match status" value="1"/>
</dbReference>
<feature type="compositionally biased region" description="Basic and acidic residues" evidence="1">
    <location>
        <begin position="838"/>
        <end position="847"/>
    </location>
</feature>
<feature type="compositionally biased region" description="Polar residues" evidence="1">
    <location>
        <begin position="646"/>
        <end position="660"/>
    </location>
</feature>
<protein>
    <recommendedName>
        <fullName evidence="2">DSBA-like thioredoxin domain-containing protein</fullName>
    </recommendedName>
</protein>
<feature type="region of interest" description="Disordered" evidence="1">
    <location>
        <begin position="727"/>
        <end position="798"/>
    </location>
</feature>
<dbReference type="GO" id="GO:0006749">
    <property type="term" value="P:glutathione metabolic process"/>
    <property type="evidence" value="ECO:0007669"/>
    <property type="project" value="TreeGrafter"/>
</dbReference>
<dbReference type="SUPFAM" id="SSF52833">
    <property type="entry name" value="Thioredoxin-like"/>
    <property type="match status" value="2"/>
</dbReference>
<dbReference type="EMBL" id="RZGK01000002">
    <property type="protein sequence ID" value="KAF9700903.1"/>
    <property type="molecule type" value="Genomic_DNA"/>
</dbReference>
<dbReference type="InterPro" id="IPR051924">
    <property type="entry name" value="GST_Kappa/NadH"/>
</dbReference>
<feature type="region of interest" description="Disordered" evidence="1">
    <location>
        <begin position="638"/>
        <end position="706"/>
    </location>
</feature>
<keyword evidence="4" id="KW-1185">Reference proteome</keyword>
<name>A0A8H7JD62_9PLEO</name>
<dbReference type="Gene3D" id="3.40.30.10">
    <property type="entry name" value="Glutaredoxin"/>
    <property type="match status" value="2"/>
</dbReference>
<reference evidence="3" key="2">
    <citation type="submission" date="2020-09" db="EMBL/GenBank/DDBJ databases">
        <title>Reference genome assembly for Australian Ascochyta lentis isolate Al4.</title>
        <authorList>
            <person name="Lee R.C."/>
            <person name="Farfan-Caceres L.M."/>
            <person name="Debler J.W."/>
            <person name="Williams A.H."/>
            <person name="Henares B.M."/>
        </authorList>
    </citation>
    <scope>NUCLEOTIDE SEQUENCE</scope>
    <source>
        <strain evidence="3">Al4</strain>
    </source>
</reference>